<keyword evidence="3" id="KW-1185">Reference proteome</keyword>
<reference evidence="2" key="1">
    <citation type="journal article" date="2022" name="bioRxiv">
        <title>Sequencing and chromosome-scale assembly of the giantPleurodeles waltlgenome.</title>
        <authorList>
            <person name="Brown T."/>
            <person name="Elewa A."/>
            <person name="Iarovenko S."/>
            <person name="Subramanian E."/>
            <person name="Araus A.J."/>
            <person name="Petzold A."/>
            <person name="Susuki M."/>
            <person name="Suzuki K.-i.T."/>
            <person name="Hayashi T."/>
            <person name="Toyoda A."/>
            <person name="Oliveira C."/>
            <person name="Osipova E."/>
            <person name="Leigh N.D."/>
            <person name="Simon A."/>
            <person name="Yun M.H."/>
        </authorList>
    </citation>
    <scope>NUCLEOTIDE SEQUENCE</scope>
    <source>
        <strain evidence="2">20211129_DDA</strain>
        <tissue evidence="2">Liver</tissue>
    </source>
</reference>
<dbReference type="EMBL" id="JANPWB010000001">
    <property type="protein sequence ID" value="KAJ1218466.1"/>
    <property type="molecule type" value="Genomic_DNA"/>
</dbReference>
<accession>A0AAV7X019</accession>
<evidence type="ECO:0000313" key="3">
    <source>
        <dbReference type="Proteomes" id="UP001066276"/>
    </source>
</evidence>
<comment type="caution">
    <text evidence="2">The sequence shown here is derived from an EMBL/GenBank/DDBJ whole genome shotgun (WGS) entry which is preliminary data.</text>
</comment>
<sequence>MDGRGAEDPYAECKEDVADVHPSQLGEDEARLEGGEGATRERHRSSLREPSNGHPEKPGGRIIAVYGVMVGKRDMLPIESESDSLLCDEVELSITTFVRRLDADQGCSTLILASLATSLLTT</sequence>
<gene>
    <name evidence="2" type="ORF">NDU88_006045</name>
</gene>
<dbReference type="Proteomes" id="UP001066276">
    <property type="component" value="Chromosome 1_1"/>
</dbReference>
<dbReference type="AlphaFoldDB" id="A0AAV7X019"/>
<evidence type="ECO:0000256" key="1">
    <source>
        <dbReference type="SAM" id="MobiDB-lite"/>
    </source>
</evidence>
<feature type="region of interest" description="Disordered" evidence="1">
    <location>
        <begin position="1"/>
        <end position="60"/>
    </location>
</feature>
<evidence type="ECO:0000313" key="2">
    <source>
        <dbReference type="EMBL" id="KAJ1218466.1"/>
    </source>
</evidence>
<protein>
    <submittedName>
        <fullName evidence="2">Uncharacterized protein</fullName>
    </submittedName>
</protein>
<name>A0AAV7X019_PLEWA</name>
<feature type="compositionally biased region" description="Basic and acidic residues" evidence="1">
    <location>
        <begin position="1"/>
        <end position="19"/>
    </location>
</feature>
<organism evidence="2 3">
    <name type="scientific">Pleurodeles waltl</name>
    <name type="common">Iberian ribbed newt</name>
    <dbReference type="NCBI Taxonomy" id="8319"/>
    <lineage>
        <taxon>Eukaryota</taxon>
        <taxon>Metazoa</taxon>
        <taxon>Chordata</taxon>
        <taxon>Craniata</taxon>
        <taxon>Vertebrata</taxon>
        <taxon>Euteleostomi</taxon>
        <taxon>Amphibia</taxon>
        <taxon>Batrachia</taxon>
        <taxon>Caudata</taxon>
        <taxon>Salamandroidea</taxon>
        <taxon>Salamandridae</taxon>
        <taxon>Pleurodelinae</taxon>
        <taxon>Pleurodeles</taxon>
    </lineage>
</organism>
<proteinExistence type="predicted"/>
<feature type="compositionally biased region" description="Basic and acidic residues" evidence="1">
    <location>
        <begin position="28"/>
        <end position="47"/>
    </location>
</feature>